<reference evidence="1 2" key="1">
    <citation type="submission" date="2023-02" db="EMBL/GenBank/DDBJ databases">
        <title>The predominant lactic acid bacteria and yeasts involved in the spontaneous fermentation of millet during the production of the traditional porridge Hausa koko in Ghana.</title>
        <authorList>
            <person name="Atter A."/>
            <person name="Diaz M."/>
        </authorList>
    </citation>
    <scope>NUCLEOTIDE SEQUENCE [LARGE SCALE GENOMIC DNA]</scope>
    <source>
        <strain evidence="1 2">FI11552</strain>
    </source>
</reference>
<dbReference type="RefSeq" id="WP_331192108.1">
    <property type="nucleotide sequence ID" value="NZ_JAQSEO010000013.1"/>
</dbReference>
<comment type="caution">
    <text evidence="1">The sequence shown here is derived from an EMBL/GenBank/DDBJ whole genome shotgun (WGS) entry which is preliminary data.</text>
</comment>
<dbReference type="Proteomes" id="UP001335665">
    <property type="component" value="Unassembled WGS sequence"/>
</dbReference>
<evidence type="ECO:0000313" key="1">
    <source>
        <dbReference type="EMBL" id="MEE6701495.1"/>
    </source>
</evidence>
<organism evidence="1 2">
    <name type="scientific">Limosilactobacillus pontis</name>
    <dbReference type="NCBI Taxonomy" id="35787"/>
    <lineage>
        <taxon>Bacteria</taxon>
        <taxon>Bacillati</taxon>
        <taxon>Bacillota</taxon>
        <taxon>Bacilli</taxon>
        <taxon>Lactobacillales</taxon>
        <taxon>Lactobacillaceae</taxon>
        <taxon>Limosilactobacillus</taxon>
    </lineage>
</organism>
<name>A0ABU7STV0_9LACO</name>
<sequence>MIKIMLKGNDQAGMLANMSFDDVKEFLDYGTNPGEWLTLGAFIVPVDQIRYIVDMGGQ</sequence>
<gene>
    <name evidence="1" type="ORF">PS396_06765</name>
</gene>
<evidence type="ECO:0000313" key="2">
    <source>
        <dbReference type="Proteomes" id="UP001335665"/>
    </source>
</evidence>
<protein>
    <submittedName>
        <fullName evidence="1">Uncharacterized protein</fullName>
    </submittedName>
</protein>
<keyword evidence="2" id="KW-1185">Reference proteome</keyword>
<proteinExistence type="predicted"/>
<accession>A0ABU7STV0</accession>
<dbReference type="EMBL" id="JAQSFA010000015">
    <property type="protein sequence ID" value="MEE6701495.1"/>
    <property type="molecule type" value="Genomic_DNA"/>
</dbReference>